<evidence type="ECO:0000256" key="5">
    <source>
        <dbReference type="ARBA" id="ARBA00022679"/>
    </source>
</evidence>
<evidence type="ECO:0000259" key="16">
    <source>
        <dbReference type="Pfam" id="PF02887"/>
    </source>
</evidence>
<keyword evidence="12" id="KW-0670">Pyruvate</keyword>
<keyword evidence="9" id="KW-0067">ATP-binding</keyword>
<dbReference type="InterPro" id="IPR036918">
    <property type="entry name" value="Pyrv_Knase_C_sf"/>
</dbReference>
<dbReference type="InterPro" id="IPR015813">
    <property type="entry name" value="Pyrv/PenolPyrv_kinase-like_dom"/>
</dbReference>
<evidence type="ECO:0000313" key="18">
    <source>
        <dbReference type="Proteomes" id="UP000306102"/>
    </source>
</evidence>
<evidence type="ECO:0000256" key="1">
    <source>
        <dbReference type="ARBA" id="ARBA00001958"/>
    </source>
</evidence>
<dbReference type="SUPFAM" id="SSF52935">
    <property type="entry name" value="PK C-terminal domain-like"/>
    <property type="match status" value="1"/>
</dbReference>
<evidence type="ECO:0000256" key="9">
    <source>
        <dbReference type="ARBA" id="ARBA00022840"/>
    </source>
</evidence>
<evidence type="ECO:0000313" key="17">
    <source>
        <dbReference type="EMBL" id="THG19142.1"/>
    </source>
</evidence>
<evidence type="ECO:0000256" key="2">
    <source>
        <dbReference type="ARBA" id="ARBA00004997"/>
    </source>
</evidence>
<dbReference type="UniPathway" id="UPA00109">
    <property type="reaction ID" value="UER00188"/>
</dbReference>
<dbReference type="FunFam" id="3.40.1380.20:FF:000006">
    <property type="entry name" value="Pyruvate kinase"/>
    <property type="match status" value="1"/>
</dbReference>
<dbReference type="PANTHER" id="PTHR11817">
    <property type="entry name" value="PYRUVATE KINASE"/>
    <property type="match status" value="1"/>
</dbReference>
<dbReference type="EMBL" id="SDRB02002592">
    <property type="protein sequence ID" value="THG19142.1"/>
    <property type="molecule type" value="Genomic_DNA"/>
</dbReference>
<keyword evidence="11 14" id="KW-0324">Glycolysis</keyword>
<evidence type="ECO:0000256" key="13">
    <source>
        <dbReference type="ARBA" id="ARBA00048152"/>
    </source>
</evidence>
<evidence type="ECO:0000256" key="10">
    <source>
        <dbReference type="ARBA" id="ARBA00022842"/>
    </source>
</evidence>
<dbReference type="Gene3D" id="2.40.33.10">
    <property type="entry name" value="PK beta-barrel domain-like"/>
    <property type="match status" value="1"/>
</dbReference>
<evidence type="ECO:0000256" key="8">
    <source>
        <dbReference type="ARBA" id="ARBA00022777"/>
    </source>
</evidence>
<dbReference type="InterPro" id="IPR001697">
    <property type="entry name" value="Pyr_Knase"/>
</dbReference>
<comment type="pathway">
    <text evidence="2 14">Carbohydrate degradation; glycolysis; pyruvate from D-glyceraldehyde 3-phosphate: step 5/5.</text>
</comment>
<evidence type="ECO:0000259" key="15">
    <source>
        <dbReference type="Pfam" id="PF00224"/>
    </source>
</evidence>
<dbReference type="Gene3D" id="3.20.20.60">
    <property type="entry name" value="Phosphoenolpyruvate-binding domains"/>
    <property type="match status" value="1"/>
</dbReference>
<dbReference type="Pfam" id="PF00224">
    <property type="entry name" value="PK"/>
    <property type="match status" value="1"/>
</dbReference>
<dbReference type="SUPFAM" id="SSF50800">
    <property type="entry name" value="PK beta-barrel domain-like"/>
    <property type="match status" value="1"/>
</dbReference>
<dbReference type="GO" id="GO:0016301">
    <property type="term" value="F:kinase activity"/>
    <property type="evidence" value="ECO:0007669"/>
    <property type="project" value="UniProtKB-KW"/>
</dbReference>
<comment type="caution">
    <text evidence="17">The sequence shown here is derived from an EMBL/GenBank/DDBJ whole genome shotgun (WGS) entry which is preliminary data.</text>
</comment>
<dbReference type="InterPro" id="IPR040442">
    <property type="entry name" value="Pyrv_kinase-like_dom_sf"/>
</dbReference>
<keyword evidence="5 14" id="KW-0808">Transferase</keyword>
<sequence>MHANHLLLEEPIRMASILEPSRSSFFPAMTKIVGTLGPRSRSVEVISACLQAGMSVGRFDFSWGDAEYHQETLENLRTAVKSTKKLCAVMLDTVGPELHVIINAEKTISLQEDGIVVLTPDQGQEASSDVLPINFSGLAKAVKKGDTIFLGQYLFTGSETTSVWLEVNELKGEDVVCLIKNTATLTGSLFTLHASQIHIELPTLSDKDKEVISTWGVKNKIDFLSLACTRHAEDVRETREFLSKLGDLSQTQIFAKIENVEGLTHFDEILQEADGIILSRGNLGIDLPPEKVFLFQKAAVYKCNMAGKPAVVTRVVDSMTGNLRPTRAEATDVANAVLDGYSCYLTVGLRFFLKLSFIIGSDGILLGAETLRGLYPVEAISIVGKICAEAEKVFNQDLYFKKTVKYVGEPMTHLESIASSAVRAAIKVKASVIICFTSSGRAARLIAKYRPTMPVLSVVIPRLKTNQLKWSFSGAFEARQSLLVRGLFPMLADPRHPAESTNATNESVLKVALDHGRASGVVKSHDRVVICQKVGDASVIKIIELED</sequence>
<evidence type="ECO:0000256" key="11">
    <source>
        <dbReference type="ARBA" id="ARBA00023152"/>
    </source>
</evidence>
<dbReference type="Proteomes" id="UP000306102">
    <property type="component" value="Unassembled WGS sequence"/>
</dbReference>
<dbReference type="Gene3D" id="3.40.1380.20">
    <property type="entry name" value="Pyruvate kinase, C-terminal domain"/>
    <property type="match status" value="1"/>
</dbReference>
<evidence type="ECO:0000256" key="4">
    <source>
        <dbReference type="ARBA" id="ARBA00012142"/>
    </source>
</evidence>
<dbReference type="FunFam" id="2.40.33.10:FF:000004">
    <property type="entry name" value="Pyruvate kinase"/>
    <property type="match status" value="1"/>
</dbReference>
<dbReference type="InterPro" id="IPR011037">
    <property type="entry name" value="Pyrv_Knase-like_insert_dom_sf"/>
</dbReference>
<keyword evidence="8 14" id="KW-0418">Kinase</keyword>
<comment type="catalytic activity">
    <reaction evidence="13 14">
        <text>pyruvate + ATP = phosphoenolpyruvate + ADP + H(+)</text>
        <dbReference type="Rhea" id="RHEA:18157"/>
        <dbReference type="ChEBI" id="CHEBI:15361"/>
        <dbReference type="ChEBI" id="CHEBI:15378"/>
        <dbReference type="ChEBI" id="CHEBI:30616"/>
        <dbReference type="ChEBI" id="CHEBI:58702"/>
        <dbReference type="ChEBI" id="CHEBI:456216"/>
        <dbReference type="EC" id="2.7.1.40"/>
    </reaction>
</comment>
<evidence type="ECO:0000256" key="6">
    <source>
        <dbReference type="ARBA" id="ARBA00022723"/>
    </source>
</evidence>
<accession>A0A4S4ERS2</accession>
<gene>
    <name evidence="17" type="ORF">TEA_009779</name>
</gene>
<dbReference type="AlphaFoldDB" id="A0A4S4ERS2"/>
<feature type="domain" description="Pyruvate kinase C-terminal" evidence="16">
    <location>
        <begin position="415"/>
        <end position="535"/>
    </location>
</feature>
<reference evidence="17 18" key="1">
    <citation type="journal article" date="2018" name="Proc. Natl. Acad. Sci. U.S.A.">
        <title>Draft genome sequence of Camellia sinensis var. sinensis provides insights into the evolution of the tea genome and tea quality.</title>
        <authorList>
            <person name="Wei C."/>
            <person name="Yang H."/>
            <person name="Wang S."/>
            <person name="Zhao J."/>
            <person name="Liu C."/>
            <person name="Gao L."/>
            <person name="Xia E."/>
            <person name="Lu Y."/>
            <person name="Tai Y."/>
            <person name="She G."/>
            <person name="Sun J."/>
            <person name="Cao H."/>
            <person name="Tong W."/>
            <person name="Gao Q."/>
            <person name="Li Y."/>
            <person name="Deng W."/>
            <person name="Jiang X."/>
            <person name="Wang W."/>
            <person name="Chen Q."/>
            <person name="Zhang S."/>
            <person name="Li H."/>
            <person name="Wu J."/>
            <person name="Wang P."/>
            <person name="Li P."/>
            <person name="Shi C."/>
            <person name="Zheng F."/>
            <person name="Jian J."/>
            <person name="Huang B."/>
            <person name="Shan D."/>
            <person name="Shi M."/>
            <person name="Fang C."/>
            <person name="Yue Y."/>
            <person name="Li F."/>
            <person name="Li D."/>
            <person name="Wei S."/>
            <person name="Han B."/>
            <person name="Jiang C."/>
            <person name="Yin Y."/>
            <person name="Xia T."/>
            <person name="Zhang Z."/>
            <person name="Bennetzen J.L."/>
            <person name="Zhao S."/>
            <person name="Wan X."/>
        </authorList>
    </citation>
    <scope>NUCLEOTIDE SEQUENCE [LARGE SCALE GENOMIC DNA]</scope>
    <source>
        <strain evidence="18">cv. Shuchazao</strain>
        <tissue evidence="17">Leaf</tissue>
    </source>
</reference>
<name>A0A4S4ERS2_CAMSN</name>
<feature type="domain" description="Pyruvate kinase barrel" evidence="15">
    <location>
        <begin position="30"/>
        <end position="345"/>
    </location>
</feature>
<comment type="similarity">
    <text evidence="3 14">Belongs to the pyruvate kinase family.</text>
</comment>
<dbReference type="EC" id="2.7.1.40" evidence="4 14"/>
<proteinExistence type="inferred from homology"/>
<evidence type="ECO:0000256" key="14">
    <source>
        <dbReference type="RuleBase" id="RU000504"/>
    </source>
</evidence>
<evidence type="ECO:0000256" key="3">
    <source>
        <dbReference type="ARBA" id="ARBA00008663"/>
    </source>
</evidence>
<dbReference type="PRINTS" id="PR01050">
    <property type="entry name" value="PYRUVTKNASE"/>
</dbReference>
<dbReference type="GO" id="GO:0030955">
    <property type="term" value="F:potassium ion binding"/>
    <property type="evidence" value="ECO:0007669"/>
    <property type="project" value="InterPro"/>
</dbReference>
<protein>
    <recommendedName>
        <fullName evidence="4 14">Pyruvate kinase</fullName>
        <ecNumber evidence="4 14">2.7.1.40</ecNumber>
    </recommendedName>
</protein>
<dbReference type="InterPro" id="IPR015806">
    <property type="entry name" value="Pyrv_Knase_insert_dom_sf"/>
</dbReference>
<dbReference type="GO" id="GO:0000287">
    <property type="term" value="F:magnesium ion binding"/>
    <property type="evidence" value="ECO:0007669"/>
    <property type="project" value="InterPro"/>
</dbReference>
<evidence type="ECO:0000256" key="7">
    <source>
        <dbReference type="ARBA" id="ARBA00022741"/>
    </source>
</evidence>
<comment type="cofactor">
    <cofactor evidence="1">
        <name>K(+)</name>
        <dbReference type="ChEBI" id="CHEBI:29103"/>
    </cofactor>
</comment>
<dbReference type="InterPro" id="IPR015795">
    <property type="entry name" value="Pyrv_Knase_C"/>
</dbReference>
<organism evidence="17 18">
    <name type="scientific">Camellia sinensis var. sinensis</name>
    <name type="common">China tea</name>
    <dbReference type="NCBI Taxonomy" id="542762"/>
    <lineage>
        <taxon>Eukaryota</taxon>
        <taxon>Viridiplantae</taxon>
        <taxon>Streptophyta</taxon>
        <taxon>Embryophyta</taxon>
        <taxon>Tracheophyta</taxon>
        <taxon>Spermatophyta</taxon>
        <taxon>Magnoliopsida</taxon>
        <taxon>eudicotyledons</taxon>
        <taxon>Gunneridae</taxon>
        <taxon>Pentapetalae</taxon>
        <taxon>asterids</taxon>
        <taxon>Ericales</taxon>
        <taxon>Theaceae</taxon>
        <taxon>Camellia</taxon>
    </lineage>
</organism>
<keyword evidence="7" id="KW-0547">Nucleotide-binding</keyword>
<dbReference type="InterPro" id="IPR015793">
    <property type="entry name" value="Pyrv_Knase_brl"/>
</dbReference>
<keyword evidence="10 14" id="KW-0460">Magnesium</keyword>
<dbReference type="GO" id="GO:0005524">
    <property type="term" value="F:ATP binding"/>
    <property type="evidence" value="ECO:0007669"/>
    <property type="project" value="UniProtKB-KW"/>
</dbReference>
<keyword evidence="18" id="KW-1185">Reference proteome</keyword>
<dbReference type="SUPFAM" id="SSF51621">
    <property type="entry name" value="Phosphoenolpyruvate/pyruvate domain"/>
    <property type="match status" value="1"/>
</dbReference>
<dbReference type="Pfam" id="PF02887">
    <property type="entry name" value="PK_C"/>
    <property type="match status" value="1"/>
</dbReference>
<evidence type="ECO:0000256" key="12">
    <source>
        <dbReference type="ARBA" id="ARBA00023317"/>
    </source>
</evidence>
<dbReference type="STRING" id="542762.A0A4S4ERS2"/>
<dbReference type="GO" id="GO:0004743">
    <property type="term" value="F:pyruvate kinase activity"/>
    <property type="evidence" value="ECO:0007669"/>
    <property type="project" value="UniProtKB-EC"/>
</dbReference>
<keyword evidence="6" id="KW-0479">Metal-binding</keyword>